<sequence length="396" mass="42952">MSGKGGVEEFLCAACTQGLPFISPISLCVSASAEDEGTQCKPRQKQGSRWVRSQITRIPARRTGLDSRWSSSHNFACGKRAGDWSANLLGVLPFPLLLQSGAASYSPRFTLTSSQDLGVKSRPNIFTHSLPPVATGLVCLIAVRCKPYSSGSPRIKLSRGRGLESASAMGLTHLFQSTCADTRLLHHAHFLRSVFAYYEHSNIPGIVTRPLASKHYHRLATPATLAVSAYVTFWNAGLYFASVRTAVLPPSWPPGLGSQQASRWTAKVGCLLFLPSVLPWCPQGCSHLLLPQAPFRRRRSVLPVYLAGPNVRSYLQPSSRNTPGYPRSPPEKIPASCVGLFTWLELWGWQFTPQREVVGLAGVKFTCCRSCVQATVGDAVGRGGGRKACLQTATVN</sequence>
<protein>
    <submittedName>
        <fullName evidence="1">Uncharacterized protein</fullName>
    </submittedName>
</protein>
<accession>A0ABQ9I304</accession>
<dbReference type="Proteomes" id="UP001159363">
    <property type="component" value="Chromosome 3"/>
</dbReference>
<evidence type="ECO:0000313" key="1">
    <source>
        <dbReference type="EMBL" id="KAJ8891034.1"/>
    </source>
</evidence>
<reference evidence="1 2" key="1">
    <citation type="submission" date="2023-02" db="EMBL/GenBank/DDBJ databases">
        <title>LHISI_Scaffold_Assembly.</title>
        <authorList>
            <person name="Stuart O.P."/>
            <person name="Cleave R."/>
            <person name="Magrath M.J.L."/>
            <person name="Mikheyev A.S."/>
        </authorList>
    </citation>
    <scope>NUCLEOTIDE SEQUENCE [LARGE SCALE GENOMIC DNA]</scope>
    <source>
        <strain evidence="1">Daus_M_001</strain>
        <tissue evidence="1">Leg muscle</tissue>
    </source>
</reference>
<comment type="caution">
    <text evidence="1">The sequence shown here is derived from an EMBL/GenBank/DDBJ whole genome shotgun (WGS) entry which is preliminary data.</text>
</comment>
<gene>
    <name evidence="1" type="ORF">PR048_010543</name>
</gene>
<organism evidence="1 2">
    <name type="scientific">Dryococelus australis</name>
    <dbReference type="NCBI Taxonomy" id="614101"/>
    <lineage>
        <taxon>Eukaryota</taxon>
        <taxon>Metazoa</taxon>
        <taxon>Ecdysozoa</taxon>
        <taxon>Arthropoda</taxon>
        <taxon>Hexapoda</taxon>
        <taxon>Insecta</taxon>
        <taxon>Pterygota</taxon>
        <taxon>Neoptera</taxon>
        <taxon>Polyneoptera</taxon>
        <taxon>Phasmatodea</taxon>
        <taxon>Verophasmatodea</taxon>
        <taxon>Anareolatae</taxon>
        <taxon>Phasmatidae</taxon>
        <taxon>Eurycanthinae</taxon>
        <taxon>Dryococelus</taxon>
    </lineage>
</organism>
<dbReference type="EMBL" id="JARBHB010000003">
    <property type="protein sequence ID" value="KAJ8891034.1"/>
    <property type="molecule type" value="Genomic_DNA"/>
</dbReference>
<keyword evidence="2" id="KW-1185">Reference proteome</keyword>
<evidence type="ECO:0000313" key="2">
    <source>
        <dbReference type="Proteomes" id="UP001159363"/>
    </source>
</evidence>
<name>A0ABQ9I304_9NEOP</name>
<proteinExistence type="predicted"/>